<evidence type="ECO:0000313" key="2">
    <source>
        <dbReference type="Proteomes" id="UP000291343"/>
    </source>
</evidence>
<dbReference type="InterPro" id="IPR011333">
    <property type="entry name" value="SKP1/BTB/POZ_sf"/>
</dbReference>
<sequence length="103" mass="11480">MTTLYTAKKYAVPSLEKPCVEYLKSNVSADNAFYVADAGTPLRRAQLAALCLHTIDKCTVEALQSDCFQDIDIDTLLLVLDRDTLRINMKLNCFRLSSGHPIV</sequence>
<name>A0A482XD60_LAOST</name>
<accession>A0A482XD60</accession>
<dbReference type="Gene3D" id="3.30.710.10">
    <property type="entry name" value="Potassium Channel Kv1.1, Chain A"/>
    <property type="match status" value="1"/>
</dbReference>
<gene>
    <name evidence="1" type="ORF">LSTR_LSTR014333</name>
</gene>
<dbReference type="Proteomes" id="UP000291343">
    <property type="component" value="Unassembled WGS sequence"/>
</dbReference>
<dbReference type="PANTHER" id="PTHR45774">
    <property type="entry name" value="BTB/POZ DOMAIN-CONTAINING"/>
    <property type="match status" value="1"/>
</dbReference>
<dbReference type="AlphaFoldDB" id="A0A482XD60"/>
<dbReference type="GO" id="GO:0005829">
    <property type="term" value="C:cytosol"/>
    <property type="evidence" value="ECO:0007669"/>
    <property type="project" value="TreeGrafter"/>
</dbReference>
<dbReference type="STRING" id="195883.A0A482XD60"/>
<comment type="caution">
    <text evidence="1">The sequence shown here is derived from an EMBL/GenBank/DDBJ whole genome shotgun (WGS) entry which is preliminary data.</text>
</comment>
<keyword evidence="2" id="KW-1185">Reference proteome</keyword>
<dbReference type="OrthoDB" id="636773at2759"/>
<protein>
    <submittedName>
        <fullName evidence="1">Uncharacterized protein</fullName>
    </submittedName>
</protein>
<dbReference type="GO" id="GO:0022008">
    <property type="term" value="P:neurogenesis"/>
    <property type="evidence" value="ECO:0007669"/>
    <property type="project" value="TreeGrafter"/>
</dbReference>
<reference evidence="1 2" key="1">
    <citation type="journal article" date="2017" name="Gigascience">
        <title>Genome sequence of the small brown planthopper, Laodelphax striatellus.</title>
        <authorList>
            <person name="Zhu J."/>
            <person name="Jiang F."/>
            <person name="Wang X."/>
            <person name="Yang P."/>
            <person name="Bao Y."/>
            <person name="Zhao W."/>
            <person name="Wang W."/>
            <person name="Lu H."/>
            <person name="Wang Q."/>
            <person name="Cui N."/>
            <person name="Li J."/>
            <person name="Chen X."/>
            <person name="Luo L."/>
            <person name="Yu J."/>
            <person name="Kang L."/>
            <person name="Cui F."/>
        </authorList>
    </citation>
    <scope>NUCLEOTIDE SEQUENCE [LARGE SCALE GENOMIC DNA]</scope>
    <source>
        <strain evidence="1">Lst14</strain>
    </source>
</reference>
<dbReference type="SMR" id="A0A482XD60"/>
<organism evidence="1 2">
    <name type="scientific">Laodelphax striatellus</name>
    <name type="common">Small brown planthopper</name>
    <name type="synonym">Delphax striatella</name>
    <dbReference type="NCBI Taxonomy" id="195883"/>
    <lineage>
        <taxon>Eukaryota</taxon>
        <taxon>Metazoa</taxon>
        <taxon>Ecdysozoa</taxon>
        <taxon>Arthropoda</taxon>
        <taxon>Hexapoda</taxon>
        <taxon>Insecta</taxon>
        <taxon>Pterygota</taxon>
        <taxon>Neoptera</taxon>
        <taxon>Paraneoptera</taxon>
        <taxon>Hemiptera</taxon>
        <taxon>Auchenorrhyncha</taxon>
        <taxon>Fulgoroidea</taxon>
        <taxon>Delphacidae</taxon>
        <taxon>Criomorphinae</taxon>
        <taxon>Laodelphax</taxon>
    </lineage>
</organism>
<dbReference type="InParanoid" id="A0A482XD60"/>
<proteinExistence type="predicted"/>
<dbReference type="EMBL" id="QKKF02012468">
    <property type="protein sequence ID" value="RZF43663.1"/>
    <property type="molecule type" value="Genomic_DNA"/>
</dbReference>
<evidence type="ECO:0000313" key="1">
    <source>
        <dbReference type="EMBL" id="RZF43663.1"/>
    </source>
</evidence>
<dbReference type="PANTHER" id="PTHR45774:SF3">
    <property type="entry name" value="BTB (POZ) DOMAIN-CONTAINING 2B-RELATED"/>
    <property type="match status" value="1"/>
</dbReference>
<dbReference type="GO" id="GO:0000932">
    <property type="term" value="C:P-body"/>
    <property type="evidence" value="ECO:0007669"/>
    <property type="project" value="TreeGrafter"/>
</dbReference>